<dbReference type="PANTHER" id="PTHR41260:SF1">
    <property type="entry name" value="PROTEIN ECSC"/>
    <property type="match status" value="1"/>
</dbReference>
<reference evidence="1 2" key="1">
    <citation type="submission" date="2021-01" db="EMBL/GenBank/DDBJ databases">
        <title>Genomic Encyclopedia of Type Strains, Phase IV (KMG-IV): sequencing the most valuable type-strain genomes for metagenomic binning, comparative biology and taxonomic classification.</title>
        <authorList>
            <person name="Goeker M."/>
        </authorList>
    </citation>
    <scope>NUCLEOTIDE SEQUENCE [LARGE SCALE GENOMIC DNA]</scope>
    <source>
        <strain evidence="1 2">DSM 24834</strain>
    </source>
</reference>
<gene>
    <name evidence="1" type="ORF">JOC86_004647</name>
</gene>
<evidence type="ECO:0008006" key="3">
    <source>
        <dbReference type="Google" id="ProtNLM"/>
    </source>
</evidence>
<sequence length="283" mass="32295">MNSHESKSELLGELEIIHKWEKDQNGLWFWEKLGRLPFKLLDRITPQIVHNKLGVALDELGSYIHSGGRYLISEKEMFKRFTKKTGEEEVDLSLISEMPISVMDEISENIATSRKRIAMTQGATTGIGGIFTLTIDIPLILGISLKTLQEIAMSYGYDPNDKQERIFIVKCLQFVSSDIVGKQSILKELSAYTSTGAVKKEETLSQLQGWREVMMSYRDNFGWKKLFQMIPIAGMIFGSLINKSMINDIGETGRMLYKKRRVIERLEKLETVDSGEEMEPEKS</sequence>
<dbReference type="EMBL" id="JAFBDZ010000007">
    <property type="protein sequence ID" value="MBM7588072.1"/>
    <property type="molecule type" value="Genomic_DNA"/>
</dbReference>
<comment type="caution">
    <text evidence="1">The sequence shown here is derived from an EMBL/GenBank/DDBJ whole genome shotgun (WGS) entry which is preliminary data.</text>
</comment>
<evidence type="ECO:0000313" key="1">
    <source>
        <dbReference type="EMBL" id="MBM7588072.1"/>
    </source>
</evidence>
<dbReference type="InterPro" id="IPR024787">
    <property type="entry name" value="EcsC"/>
</dbReference>
<proteinExistence type="predicted"/>
<dbReference type="RefSeq" id="WP_205175466.1">
    <property type="nucleotide sequence ID" value="NZ_JAFBDZ010000007.1"/>
</dbReference>
<dbReference type="PANTHER" id="PTHR41260">
    <property type="entry name" value="PROTEIN ECSC"/>
    <property type="match status" value="1"/>
</dbReference>
<organism evidence="1 2">
    <name type="scientific">Rossellomorea pakistanensis</name>
    <dbReference type="NCBI Taxonomy" id="992288"/>
    <lineage>
        <taxon>Bacteria</taxon>
        <taxon>Bacillati</taxon>
        <taxon>Bacillota</taxon>
        <taxon>Bacilli</taxon>
        <taxon>Bacillales</taxon>
        <taxon>Bacillaceae</taxon>
        <taxon>Rossellomorea</taxon>
    </lineage>
</organism>
<evidence type="ECO:0000313" key="2">
    <source>
        <dbReference type="Proteomes" id="UP001646157"/>
    </source>
</evidence>
<protein>
    <recommendedName>
        <fullName evidence="3">EcsC family protein</fullName>
    </recommendedName>
</protein>
<dbReference type="Proteomes" id="UP001646157">
    <property type="component" value="Unassembled WGS sequence"/>
</dbReference>
<accession>A0ABS2NJP1</accession>
<name>A0ABS2NJP1_9BACI</name>
<keyword evidence="2" id="KW-1185">Reference proteome</keyword>
<dbReference type="Pfam" id="PF12787">
    <property type="entry name" value="EcsC"/>
    <property type="match status" value="1"/>
</dbReference>